<organism evidence="3 4">
    <name type="scientific">Phocaeicola plebeius</name>
    <dbReference type="NCBI Taxonomy" id="310297"/>
    <lineage>
        <taxon>Bacteria</taxon>
        <taxon>Pseudomonadati</taxon>
        <taxon>Bacteroidota</taxon>
        <taxon>Bacteroidia</taxon>
        <taxon>Bacteroidales</taxon>
        <taxon>Bacteroidaceae</taxon>
        <taxon>Phocaeicola</taxon>
    </lineage>
</organism>
<dbReference type="GO" id="GO:0003700">
    <property type="term" value="F:DNA-binding transcription factor activity"/>
    <property type="evidence" value="ECO:0007669"/>
    <property type="project" value="TreeGrafter"/>
</dbReference>
<evidence type="ECO:0000313" key="4">
    <source>
        <dbReference type="Proteomes" id="UP000260780"/>
    </source>
</evidence>
<dbReference type="SMART" id="SM00530">
    <property type="entry name" value="HTH_XRE"/>
    <property type="match status" value="1"/>
</dbReference>
<accession>A0A3E4VX84</accession>
<dbReference type="RefSeq" id="WP_117748581.1">
    <property type="nucleotide sequence ID" value="NZ_DBFNHJ010000002.1"/>
</dbReference>
<dbReference type="InterPro" id="IPR010982">
    <property type="entry name" value="Lambda_DNA-bd_dom_sf"/>
</dbReference>
<dbReference type="Gene3D" id="1.10.260.40">
    <property type="entry name" value="lambda repressor-like DNA-binding domains"/>
    <property type="match status" value="1"/>
</dbReference>
<dbReference type="PANTHER" id="PTHR46797:SF1">
    <property type="entry name" value="METHYLPHOSPHONATE SYNTHASE"/>
    <property type="match status" value="1"/>
</dbReference>
<proteinExistence type="predicted"/>
<dbReference type="CDD" id="cd00093">
    <property type="entry name" value="HTH_XRE"/>
    <property type="match status" value="1"/>
</dbReference>
<name>A0A3E4VX84_9BACT</name>
<dbReference type="PANTHER" id="PTHR46797">
    <property type="entry name" value="HTH-TYPE TRANSCRIPTIONAL REGULATOR"/>
    <property type="match status" value="1"/>
</dbReference>
<evidence type="ECO:0000259" key="2">
    <source>
        <dbReference type="PROSITE" id="PS50943"/>
    </source>
</evidence>
<dbReference type="Pfam" id="PF01381">
    <property type="entry name" value="HTH_3"/>
    <property type="match status" value="1"/>
</dbReference>
<dbReference type="AlphaFoldDB" id="A0A3E4VX84"/>
<evidence type="ECO:0000313" key="3">
    <source>
        <dbReference type="EMBL" id="RGM34545.1"/>
    </source>
</evidence>
<feature type="domain" description="HTH cro/C1-type" evidence="2">
    <location>
        <begin position="10"/>
        <end position="64"/>
    </location>
</feature>
<protein>
    <submittedName>
        <fullName evidence="3">XRE family transcriptional regulator</fullName>
    </submittedName>
</protein>
<dbReference type="GO" id="GO:0003677">
    <property type="term" value="F:DNA binding"/>
    <property type="evidence" value="ECO:0007669"/>
    <property type="project" value="UniProtKB-KW"/>
</dbReference>
<dbReference type="EMBL" id="QSTF01000067">
    <property type="protein sequence ID" value="RGM34545.1"/>
    <property type="molecule type" value="Genomic_DNA"/>
</dbReference>
<sequence length="105" mass="12065">MEKELPKLRIKEILKEKGISQIELAEKMGKSKQYISNILTGGKGMSIATLVEIAKILDVEFRDLFAITGNHTEINGYIKVQNDIYEIRSYEDLEKILNLRNHDQS</sequence>
<dbReference type="PROSITE" id="PS50943">
    <property type="entry name" value="HTH_CROC1"/>
    <property type="match status" value="1"/>
</dbReference>
<comment type="caution">
    <text evidence="3">The sequence shown here is derived from an EMBL/GenBank/DDBJ whole genome shotgun (WGS) entry which is preliminary data.</text>
</comment>
<dbReference type="SUPFAM" id="SSF47413">
    <property type="entry name" value="lambda repressor-like DNA-binding domains"/>
    <property type="match status" value="1"/>
</dbReference>
<dbReference type="GO" id="GO:0005829">
    <property type="term" value="C:cytosol"/>
    <property type="evidence" value="ECO:0007669"/>
    <property type="project" value="TreeGrafter"/>
</dbReference>
<evidence type="ECO:0000256" key="1">
    <source>
        <dbReference type="ARBA" id="ARBA00023125"/>
    </source>
</evidence>
<dbReference type="Proteomes" id="UP000260780">
    <property type="component" value="Unassembled WGS sequence"/>
</dbReference>
<dbReference type="InterPro" id="IPR050807">
    <property type="entry name" value="TransReg_Diox_bact_type"/>
</dbReference>
<dbReference type="InterPro" id="IPR001387">
    <property type="entry name" value="Cro/C1-type_HTH"/>
</dbReference>
<reference evidence="3 4" key="1">
    <citation type="submission" date="2018-08" db="EMBL/GenBank/DDBJ databases">
        <title>A genome reference for cultivated species of the human gut microbiota.</title>
        <authorList>
            <person name="Zou Y."/>
            <person name="Xue W."/>
            <person name="Luo G."/>
        </authorList>
    </citation>
    <scope>NUCLEOTIDE SEQUENCE [LARGE SCALE GENOMIC DNA]</scope>
    <source>
        <strain evidence="3 4">OM08-14</strain>
    </source>
</reference>
<keyword evidence="1" id="KW-0238">DNA-binding</keyword>
<gene>
    <name evidence="3" type="ORF">DXC17_16315</name>
</gene>